<name>A0A4S2BHB3_9LACO</name>
<dbReference type="PANTHER" id="PTHR37038">
    <property type="entry name" value="TRANSCRIPTIONAL REGULATOR-RELATED"/>
    <property type="match status" value="1"/>
</dbReference>
<dbReference type="SMART" id="SM00530">
    <property type="entry name" value="HTH_XRE"/>
    <property type="match status" value="1"/>
</dbReference>
<protein>
    <submittedName>
        <fullName evidence="2">XRE family transcriptional regulator</fullName>
    </submittedName>
</protein>
<evidence type="ECO:0000259" key="1">
    <source>
        <dbReference type="PROSITE" id="PS50943"/>
    </source>
</evidence>
<feature type="domain" description="HTH cro/C1-type" evidence="1">
    <location>
        <begin position="7"/>
        <end position="60"/>
    </location>
</feature>
<comment type="caution">
    <text evidence="2">The sequence shown here is derived from an EMBL/GenBank/DDBJ whole genome shotgun (WGS) entry which is preliminary data.</text>
</comment>
<evidence type="ECO:0000313" key="3">
    <source>
        <dbReference type="Proteomes" id="UP000309117"/>
    </source>
</evidence>
<accession>A0A4S2BHB3</accession>
<evidence type="ECO:0000313" key="2">
    <source>
        <dbReference type="EMBL" id="TGY14069.1"/>
    </source>
</evidence>
<dbReference type="SUPFAM" id="SSF47413">
    <property type="entry name" value="lambda repressor-like DNA-binding domains"/>
    <property type="match status" value="1"/>
</dbReference>
<dbReference type="RefSeq" id="WP_135960596.1">
    <property type="nucleotide sequence ID" value="NZ_SRYV01000011.1"/>
</dbReference>
<dbReference type="InterPro" id="IPR011990">
    <property type="entry name" value="TPR-like_helical_dom_sf"/>
</dbReference>
<dbReference type="InterPro" id="IPR010982">
    <property type="entry name" value="Lambda_DNA-bd_dom_sf"/>
</dbReference>
<dbReference type="Gene3D" id="1.25.40.10">
    <property type="entry name" value="Tetratricopeptide repeat domain"/>
    <property type="match status" value="1"/>
</dbReference>
<dbReference type="Pfam" id="PF01381">
    <property type="entry name" value="HTH_3"/>
    <property type="match status" value="1"/>
</dbReference>
<organism evidence="2 3">
    <name type="scientific">Lactobacillus intestinalis</name>
    <dbReference type="NCBI Taxonomy" id="151781"/>
    <lineage>
        <taxon>Bacteria</taxon>
        <taxon>Bacillati</taxon>
        <taxon>Bacillota</taxon>
        <taxon>Bacilli</taxon>
        <taxon>Lactobacillales</taxon>
        <taxon>Lactobacillaceae</taxon>
        <taxon>Lactobacillus</taxon>
    </lineage>
</organism>
<proteinExistence type="predicted"/>
<reference evidence="2 3" key="1">
    <citation type="submission" date="2019-04" db="EMBL/GenBank/DDBJ databases">
        <title>Microbes associate with the intestines of laboratory mice.</title>
        <authorList>
            <person name="Navarre W."/>
            <person name="Wong E."/>
            <person name="Huang K."/>
            <person name="Tropini C."/>
            <person name="Ng K."/>
            <person name="Yu B."/>
        </authorList>
    </citation>
    <scope>NUCLEOTIDE SEQUENCE [LARGE SCALE GENOMIC DNA]</scope>
    <source>
        <strain evidence="2 3">NM61_E11</strain>
    </source>
</reference>
<dbReference type="InterPro" id="IPR053163">
    <property type="entry name" value="HTH-type_regulator_Rgg"/>
</dbReference>
<dbReference type="InterPro" id="IPR001387">
    <property type="entry name" value="Cro/C1-type_HTH"/>
</dbReference>
<gene>
    <name evidence="2" type="ORF">E5351_06980</name>
</gene>
<dbReference type="Proteomes" id="UP000309117">
    <property type="component" value="Unassembled WGS sequence"/>
</dbReference>
<dbReference type="GO" id="GO:0003677">
    <property type="term" value="F:DNA binding"/>
    <property type="evidence" value="ECO:0007669"/>
    <property type="project" value="InterPro"/>
</dbReference>
<dbReference type="AlphaFoldDB" id="A0A4S2BHB3"/>
<dbReference type="EMBL" id="SRYV01000011">
    <property type="protein sequence ID" value="TGY14069.1"/>
    <property type="molecule type" value="Genomic_DNA"/>
</dbReference>
<sequence>MINIDKFIKIRKSKKISQNELSHGICTQSTLSKFENNGQVPSFKILKQLCDRMGIEVGDIIRQSSDNPATKNMFEAEFAFITYDYNKIRDLLSSIHEQDLKHEQDRLHFDYLRGLYALDGEKNDMTALYYFNNILSNRDIADNNIYRLLALNGCSQIYASENDMAKAHHYYDQILSYIKDIDIDDELTALQVLAILCDAGEFFGKQKEYKKSNSLLRYAYSIASEKHTVYFLARILFRWGLWGLNDIEQGKGPDKALQHLYDACAFARLNKNHVILTKAKKLIKELNQKNVD</sequence>
<dbReference type="CDD" id="cd00093">
    <property type="entry name" value="HTH_XRE"/>
    <property type="match status" value="1"/>
</dbReference>
<dbReference type="PANTHER" id="PTHR37038:SF14">
    <property type="entry name" value="TRANSCRIPTIONAL ACTIVATOR"/>
    <property type="match status" value="1"/>
</dbReference>
<dbReference type="PROSITE" id="PS50943">
    <property type="entry name" value="HTH_CROC1"/>
    <property type="match status" value="1"/>
</dbReference>